<dbReference type="PANTHER" id="PTHR43215">
    <property type="entry name" value="RADIAL SPOKE HEAD 1 HOMOLOG"/>
    <property type="match status" value="1"/>
</dbReference>
<name>A0AAV2A847_9ARAC</name>
<keyword evidence="3" id="KW-1185">Reference proteome</keyword>
<dbReference type="FunFam" id="2.20.110.10:FF:000002">
    <property type="entry name" value="Phosphatidylinositol 4-phosphate 5-kinase 8"/>
    <property type="match status" value="1"/>
</dbReference>
<dbReference type="SMART" id="SM00698">
    <property type="entry name" value="MORN"/>
    <property type="match status" value="5"/>
</dbReference>
<evidence type="ECO:0000256" key="1">
    <source>
        <dbReference type="ARBA" id="ARBA00022737"/>
    </source>
</evidence>
<dbReference type="InterPro" id="IPR003409">
    <property type="entry name" value="MORN"/>
</dbReference>
<gene>
    <name evidence="2" type="ORF">LARSCL_LOCUS10581</name>
</gene>
<sequence>MAEDENNEDEKGFYEGERKNGLRHGYGTYYFYSGARYSGEWKKGLKHGKGKFVYPDGSEYEGEWWENKRHGQGRYVYRNGDSYDGMWSLDKRQGFGLYIDEARKFYYRGYFHNDQLHGPTFVQMNNIQFIGNFTNGKPDGAGTFTLPNGLQVKGEFKMYGAKRTPLWTTKSVAPAYTLYGKKAEREGP</sequence>
<dbReference type="SUPFAM" id="SSF82185">
    <property type="entry name" value="Histone H3 K4-specific methyltransferase SET7/9 N-terminal domain"/>
    <property type="match status" value="2"/>
</dbReference>
<dbReference type="EMBL" id="CAXIEN010000125">
    <property type="protein sequence ID" value="CAL1279771.1"/>
    <property type="molecule type" value="Genomic_DNA"/>
</dbReference>
<accession>A0AAV2A847</accession>
<dbReference type="AlphaFoldDB" id="A0AAV2A847"/>
<evidence type="ECO:0000313" key="3">
    <source>
        <dbReference type="Proteomes" id="UP001497382"/>
    </source>
</evidence>
<reference evidence="2 3" key="1">
    <citation type="submission" date="2024-04" db="EMBL/GenBank/DDBJ databases">
        <authorList>
            <person name="Rising A."/>
            <person name="Reimegard J."/>
            <person name="Sonavane S."/>
            <person name="Akerstrom W."/>
            <person name="Nylinder S."/>
            <person name="Hedman E."/>
            <person name="Kallberg Y."/>
        </authorList>
    </citation>
    <scope>NUCLEOTIDE SEQUENCE [LARGE SCALE GENOMIC DNA]</scope>
</reference>
<evidence type="ECO:0000313" key="2">
    <source>
        <dbReference type="EMBL" id="CAL1279771.1"/>
    </source>
</evidence>
<protein>
    <recommendedName>
        <fullName evidence="4">Radial spoke head 1 homolog</fullName>
    </recommendedName>
</protein>
<proteinExistence type="predicted"/>
<dbReference type="PANTHER" id="PTHR43215:SF14">
    <property type="entry name" value="RADIAL SPOKE HEAD 1 HOMOLOG"/>
    <property type="match status" value="1"/>
</dbReference>
<keyword evidence="1" id="KW-0677">Repeat</keyword>
<dbReference type="Proteomes" id="UP001497382">
    <property type="component" value="Unassembled WGS sequence"/>
</dbReference>
<evidence type="ECO:0008006" key="4">
    <source>
        <dbReference type="Google" id="ProtNLM"/>
    </source>
</evidence>
<comment type="caution">
    <text evidence="2">The sequence shown here is derived from an EMBL/GenBank/DDBJ whole genome shotgun (WGS) entry which is preliminary data.</text>
</comment>
<dbReference type="Gene3D" id="2.20.110.10">
    <property type="entry name" value="Histone H3 K4-specific methyltransferase SET7/9 N-terminal domain"/>
    <property type="match status" value="2"/>
</dbReference>
<organism evidence="2 3">
    <name type="scientific">Larinioides sclopetarius</name>
    <dbReference type="NCBI Taxonomy" id="280406"/>
    <lineage>
        <taxon>Eukaryota</taxon>
        <taxon>Metazoa</taxon>
        <taxon>Ecdysozoa</taxon>
        <taxon>Arthropoda</taxon>
        <taxon>Chelicerata</taxon>
        <taxon>Arachnida</taxon>
        <taxon>Araneae</taxon>
        <taxon>Araneomorphae</taxon>
        <taxon>Entelegynae</taxon>
        <taxon>Araneoidea</taxon>
        <taxon>Araneidae</taxon>
        <taxon>Larinioides</taxon>
    </lineage>
</organism>
<dbReference type="Pfam" id="PF02493">
    <property type="entry name" value="MORN"/>
    <property type="match status" value="6"/>
</dbReference>